<dbReference type="EMBL" id="JBBVGT010000002">
    <property type="protein sequence ID" value="MFB5945120.1"/>
    <property type="molecule type" value="Genomic_DNA"/>
</dbReference>
<name>A0ABV5CCJ0_9SPHI</name>
<feature type="chain" id="PRO_5046004665" evidence="1">
    <location>
        <begin position="20"/>
        <end position="218"/>
    </location>
</feature>
<gene>
    <name evidence="2" type="ORF">WKR92_04670</name>
</gene>
<comment type="caution">
    <text evidence="2">The sequence shown here is derived from an EMBL/GenBank/DDBJ whole genome shotgun (WGS) entry which is preliminary data.</text>
</comment>
<dbReference type="RefSeq" id="WP_375556668.1">
    <property type="nucleotide sequence ID" value="NZ_JBBVGT010000002.1"/>
</dbReference>
<keyword evidence="1" id="KW-0732">Signal</keyword>
<accession>A0ABV5CCJ0</accession>
<evidence type="ECO:0000313" key="2">
    <source>
        <dbReference type="EMBL" id="MFB5945120.1"/>
    </source>
</evidence>
<proteinExistence type="predicted"/>
<dbReference type="Proteomes" id="UP001580928">
    <property type="component" value="Unassembled WGS sequence"/>
</dbReference>
<protein>
    <submittedName>
        <fullName evidence="2">Uncharacterized protein</fullName>
    </submittedName>
</protein>
<organism evidence="2 3">
    <name type="scientific">Albibacterium profundi</name>
    <dbReference type="NCBI Taxonomy" id="3134906"/>
    <lineage>
        <taxon>Bacteria</taxon>
        <taxon>Pseudomonadati</taxon>
        <taxon>Bacteroidota</taxon>
        <taxon>Sphingobacteriia</taxon>
        <taxon>Sphingobacteriales</taxon>
        <taxon>Sphingobacteriaceae</taxon>
        <taxon>Albibacterium</taxon>
    </lineage>
</organism>
<evidence type="ECO:0000256" key="1">
    <source>
        <dbReference type="SAM" id="SignalP"/>
    </source>
</evidence>
<feature type="signal peptide" evidence="1">
    <location>
        <begin position="1"/>
        <end position="19"/>
    </location>
</feature>
<evidence type="ECO:0000313" key="3">
    <source>
        <dbReference type="Proteomes" id="UP001580928"/>
    </source>
</evidence>
<sequence length="218" mass="23758">MKYFVFTILSIFFATAALAQVDSVTHISKLEIKKKKREHISGADSTQHVVIDTLIMHDRASLQFYGKKHVILEVKHAIIPKKAYISATDGKNNGSDMDITIRFDELGSLFVLAGGRDANNGSRTYPNGNGGEVLLSYLSDGVVPQTADEKAEGYLEVDTKAGGYSVNSRSDLYNIYSRIGSGSRPLGQLPQGQVYSGSPGIDGTSEIKELTNFDFSKK</sequence>
<reference evidence="2 3" key="1">
    <citation type="submission" date="2024-04" db="EMBL/GenBank/DDBJ databases">
        <title>Albibacterium profundi sp. nov., isolated from sediment of the Challenger Deep of Mariana Trench.</title>
        <authorList>
            <person name="Wang Y."/>
        </authorList>
    </citation>
    <scope>NUCLEOTIDE SEQUENCE [LARGE SCALE GENOMIC DNA]</scope>
    <source>
        <strain evidence="2 3">RHL897</strain>
    </source>
</reference>
<keyword evidence="3" id="KW-1185">Reference proteome</keyword>